<dbReference type="Proteomes" id="UP000182011">
    <property type="component" value="Unassembled WGS sequence"/>
</dbReference>
<keyword evidence="1" id="KW-0328">Glycosyltransferase</keyword>
<evidence type="ECO:0000313" key="4">
    <source>
        <dbReference type="EMBL" id="CUS77723.1"/>
    </source>
</evidence>
<reference evidence="4 7" key="2">
    <citation type="submission" date="2015-11" db="EMBL/GenBank/DDBJ databases">
        <authorList>
            <person name="Varghese N."/>
        </authorList>
    </citation>
    <scope>NUCLEOTIDE SEQUENCE [LARGE SCALE GENOMIC DNA]</scope>
    <source>
        <strain evidence="4 7">JGI-8</strain>
    </source>
</reference>
<accession>A0A0P1MAK6</accession>
<dbReference type="InterPro" id="IPR023296">
    <property type="entry name" value="Glyco_hydro_beta-prop_sf"/>
</dbReference>
<dbReference type="SUPFAM" id="SSF75005">
    <property type="entry name" value="Arabinanase/levansucrase/invertase"/>
    <property type="match status" value="1"/>
</dbReference>
<accession>A0A0P1MWJ5</accession>
<gene>
    <name evidence="5" type="ORF">JGI4_01112</name>
    <name evidence="4" type="ORF">JGI8_00156</name>
</gene>
<organism evidence="5 6">
    <name type="scientific">Candidatus Kryptonium thompsonii</name>
    <dbReference type="NCBI Taxonomy" id="1633631"/>
    <lineage>
        <taxon>Bacteria</taxon>
        <taxon>Pseudomonadati</taxon>
        <taxon>Candidatus Kryptoniota</taxon>
        <taxon>Candidatus Kryptonium</taxon>
    </lineage>
</organism>
<accession>A0A0P1NX39</accession>
<sequence>MFKIERLNSRRPILEVVENNPWENKVVFNPACVLVEDRDEIGEIIESIKPDKETLTEIQKHDAICFLIYRAQGRMTQNYDYRRSSLGLAILSPDLNLIKRFPYPILKPEEKFEDLGVEDPRITKVGDRYYMFYTGYQSGKEKNKINICIAETKDFVHWTKHGILKGRLNEVDNKNAVLFPEKINGKFVLLHRPMEGEGAMFIHYATSDNILGEWNDEGVLFESISRSGFIKTWNGAGAPPLKVGEGKYVMIYHIGNLKMDGTREYDLGIAVIDEDRNRYIKFVKKFEPFMCPETEFETRGDPELGVNNVLFICGSYFYSDYLYFPYAGADSVILGGRISKDEILRWALT</sequence>
<evidence type="ECO:0000256" key="3">
    <source>
        <dbReference type="ARBA" id="ARBA00024356"/>
    </source>
</evidence>
<evidence type="ECO:0000256" key="1">
    <source>
        <dbReference type="ARBA" id="ARBA00022676"/>
    </source>
</evidence>
<accession>A0A0P1P4X4</accession>
<accession>A0A0S4N2H5</accession>
<dbReference type="GO" id="GO:0016787">
    <property type="term" value="F:hydrolase activity"/>
    <property type="evidence" value="ECO:0007669"/>
    <property type="project" value="UniProtKB-KW"/>
</dbReference>
<evidence type="ECO:0000313" key="5">
    <source>
        <dbReference type="EMBL" id="CUU04803.1"/>
    </source>
</evidence>
<accession>A0A0P1MDH0</accession>
<dbReference type="Proteomes" id="UP000182200">
    <property type="component" value="Unassembled WGS sequence"/>
</dbReference>
<keyword evidence="5" id="KW-0378">Hydrolase</keyword>
<reference evidence="5 6" key="1">
    <citation type="submission" date="2015-11" db="EMBL/GenBank/DDBJ databases">
        <authorList>
            <person name="Zhang Y."/>
            <person name="Guo Z."/>
        </authorList>
    </citation>
    <scope>NUCLEOTIDE SEQUENCE [LARGE SCALE GENOMIC DNA]</scope>
    <source>
        <strain evidence="5">JGI-4</strain>
    </source>
</reference>
<evidence type="ECO:0000313" key="7">
    <source>
        <dbReference type="Proteomes" id="UP000182200"/>
    </source>
</evidence>
<dbReference type="EMBL" id="FAOP01000004">
    <property type="protein sequence ID" value="CUU04803.1"/>
    <property type="molecule type" value="Genomic_DNA"/>
</dbReference>
<keyword evidence="2" id="KW-0808">Transferase</keyword>
<dbReference type="STRING" id="1633631.GCA_001442925_01111"/>
<comment type="similarity">
    <text evidence="3">Belongs to the glycosyl hydrolase 130 family.</text>
</comment>
<dbReference type="Gene3D" id="2.115.10.20">
    <property type="entry name" value="Glycosyl hydrolase domain, family 43"/>
    <property type="match status" value="1"/>
</dbReference>
<dbReference type="EMBL" id="CZVI01000001">
    <property type="protein sequence ID" value="CUS77723.1"/>
    <property type="molecule type" value="Genomic_DNA"/>
</dbReference>
<dbReference type="Pfam" id="PF04041">
    <property type="entry name" value="Glyco_hydro_130"/>
    <property type="match status" value="1"/>
</dbReference>
<dbReference type="AlphaFoldDB" id="A0A0P1MAK6"/>
<evidence type="ECO:0000256" key="2">
    <source>
        <dbReference type="ARBA" id="ARBA00022679"/>
    </source>
</evidence>
<dbReference type="OrthoDB" id="9759709at2"/>
<protein>
    <submittedName>
        <fullName evidence="5">Predicted glycosyl hydrolase, GH43/DUF377 family</fullName>
    </submittedName>
</protein>
<proteinExistence type="inferred from homology"/>
<dbReference type="PANTHER" id="PTHR34106">
    <property type="entry name" value="GLYCOSIDASE"/>
    <property type="match status" value="1"/>
</dbReference>
<name>A0A0P1MAK6_9BACT</name>
<accession>A0A0P1MJL3</accession>
<evidence type="ECO:0000313" key="6">
    <source>
        <dbReference type="Proteomes" id="UP000182011"/>
    </source>
</evidence>
<accession>A0A0N7MP08</accession>
<keyword evidence="7" id="KW-1185">Reference proteome</keyword>
<dbReference type="RefSeq" id="WP_047133362.1">
    <property type="nucleotide sequence ID" value="NZ_CZVI01000001.1"/>
</dbReference>
<dbReference type="GO" id="GO:0016757">
    <property type="term" value="F:glycosyltransferase activity"/>
    <property type="evidence" value="ECO:0007669"/>
    <property type="project" value="UniProtKB-KW"/>
</dbReference>
<dbReference type="InterPro" id="IPR007184">
    <property type="entry name" value="Mannoside_phosphorylase"/>
</dbReference>
<accession>A0A0N7MUK4</accession>
<dbReference type="PANTHER" id="PTHR34106:SF5">
    <property type="entry name" value="GLYCOSIDASE"/>
    <property type="match status" value="1"/>
</dbReference>